<keyword evidence="7" id="KW-0812">Transmembrane</keyword>
<evidence type="ECO:0000256" key="4">
    <source>
        <dbReference type="ARBA" id="ARBA00022691"/>
    </source>
</evidence>
<dbReference type="GO" id="GO:0032259">
    <property type="term" value="P:methylation"/>
    <property type="evidence" value="ECO:0007669"/>
    <property type="project" value="UniProtKB-KW"/>
</dbReference>
<dbReference type="PROSITE" id="PS51682">
    <property type="entry name" value="SAM_OMT_I"/>
    <property type="match status" value="1"/>
</dbReference>
<keyword evidence="4" id="KW-0949">S-adenosyl-L-methionine</keyword>
<dbReference type="EC" id="2.1.1.6" evidence="1"/>
<dbReference type="GO" id="GO:0016206">
    <property type="term" value="F:catechol O-methyltransferase activity"/>
    <property type="evidence" value="ECO:0007669"/>
    <property type="project" value="UniProtKB-EC"/>
</dbReference>
<evidence type="ECO:0000313" key="9">
    <source>
        <dbReference type="Proteomes" id="UP001445335"/>
    </source>
</evidence>
<dbReference type="Pfam" id="PF13578">
    <property type="entry name" value="Methyltransf_24"/>
    <property type="match status" value="1"/>
</dbReference>
<dbReference type="Gene3D" id="3.40.50.150">
    <property type="entry name" value="Vaccinia Virus protein VP39"/>
    <property type="match status" value="1"/>
</dbReference>
<proteinExistence type="inferred from homology"/>
<evidence type="ECO:0000256" key="2">
    <source>
        <dbReference type="ARBA" id="ARBA00022603"/>
    </source>
</evidence>
<keyword evidence="3" id="KW-0808">Transferase</keyword>
<evidence type="ECO:0000256" key="5">
    <source>
        <dbReference type="ARBA" id="ARBA00022939"/>
    </source>
</evidence>
<dbReference type="SUPFAM" id="SSF53335">
    <property type="entry name" value="S-adenosyl-L-methionine-dependent methyltransferases"/>
    <property type="match status" value="1"/>
</dbReference>
<keyword evidence="5" id="KW-0128">Catecholamine metabolism</keyword>
<organism evidence="8 9">
    <name type="scientific">Elliptochloris bilobata</name>
    <dbReference type="NCBI Taxonomy" id="381761"/>
    <lineage>
        <taxon>Eukaryota</taxon>
        <taxon>Viridiplantae</taxon>
        <taxon>Chlorophyta</taxon>
        <taxon>core chlorophytes</taxon>
        <taxon>Trebouxiophyceae</taxon>
        <taxon>Trebouxiophyceae incertae sedis</taxon>
        <taxon>Elliptochloris clade</taxon>
        <taxon>Elliptochloris</taxon>
    </lineage>
</organism>
<keyword evidence="2" id="KW-0489">Methyltransferase</keyword>
<gene>
    <name evidence="8" type="ORF">WJX81_001755</name>
</gene>
<keyword evidence="9" id="KW-1185">Reference proteome</keyword>
<keyword evidence="7" id="KW-0472">Membrane</keyword>
<dbReference type="GO" id="GO:0006584">
    <property type="term" value="P:catecholamine metabolic process"/>
    <property type="evidence" value="ECO:0007669"/>
    <property type="project" value="UniProtKB-KW"/>
</dbReference>
<keyword evidence="7" id="KW-1133">Transmembrane helix</keyword>
<dbReference type="EMBL" id="JALJOU010000038">
    <property type="protein sequence ID" value="KAK9832795.1"/>
    <property type="molecule type" value="Genomic_DNA"/>
</dbReference>
<dbReference type="InterPro" id="IPR002935">
    <property type="entry name" value="SAM_O-MeTrfase"/>
</dbReference>
<name>A0AAW1RGK9_9CHLO</name>
<dbReference type="AlphaFoldDB" id="A0AAW1RGK9"/>
<dbReference type="PANTHER" id="PTHR43836">
    <property type="entry name" value="CATECHOL O-METHYLTRANSFERASE 1-RELATED"/>
    <property type="match status" value="1"/>
</dbReference>
<dbReference type="PANTHER" id="PTHR43836:SF9">
    <property type="entry name" value="O-METHYLTRANSFERASE"/>
    <property type="match status" value="1"/>
</dbReference>
<evidence type="ECO:0000256" key="6">
    <source>
        <dbReference type="ARBA" id="ARBA00023453"/>
    </source>
</evidence>
<dbReference type="InterPro" id="IPR029063">
    <property type="entry name" value="SAM-dependent_MTases_sf"/>
</dbReference>
<sequence>MVRARDLKERERSEETQRLRQVENELKDPKNFLEYLVPRPLRLVLTGFTAASCLVATLISGSQLLQVLQRGDAPPDASTLLVNVTGTVLFAALFVADQRAAEARVERRTQVRAAQIRLGDREVLVNAEGERMSRLKEVDADWILRRLERWGRRDVMPFVGPAKGAILAGLVAERAPSLAVEVGTLAGYSALIMGKALPPGARLISIESDWKWALVAKRFVWQAAQGEKRSKAEGERMGRVDVWWGDARRQLPGRLSNQRIDVLFLDGLPRQYLEYLQAAEPALAPGALVVADNAGVFAEGGLRDYLAYVRSSPLYQSRFVASTLEWRDDVPDGLEVSVFIGGDGYRQ</sequence>
<evidence type="ECO:0000256" key="3">
    <source>
        <dbReference type="ARBA" id="ARBA00022679"/>
    </source>
</evidence>
<feature type="transmembrane region" description="Helical" evidence="7">
    <location>
        <begin position="43"/>
        <end position="65"/>
    </location>
</feature>
<evidence type="ECO:0000256" key="7">
    <source>
        <dbReference type="SAM" id="Phobius"/>
    </source>
</evidence>
<comment type="caution">
    <text evidence="8">The sequence shown here is derived from an EMBL/GenBank/DDBJ whole genome shotgun (WGS) entry which is preliminary data.</text>
</comment>
<feature type="transmembrane region" description="Helical" evidence="7">
    <location>
        <begin position="77"/>
        <end position="96"/>
    </location>
</feature>
<protein>
    <recommendedName>
        <fullName evidence="1">catechol O-methyltransferase</fullName>
        <ecNumber evidence="1">2.1.1.6</ecNumber>
    </recommendedName>
</protein>
<accession>A0AAW1RGK9</accession>
<comment type="similarity">
    <text evidence="6">Belongs to the class I-like SAM-binding methyltransferase superfamily. Cation-dependent O-methyltransferase family.</text>
</comment>
<evidence type="ECO:0000313" key="8">
    <source>
        <dbReference type="EMBL" id="KAK9832795.1"/>
    </source>
</evidence>
<reference evidence="8 9" key="1">
    <citation type="journal article" date="2024" name="Nat. Commun.">
        <title>Phylogenomics reveals the evolutionary origins of lichenization in chlorophyte algae.</title>
        <authorList>
            <person name="Puginier C."/>
            <person name="Libourel C."/>
            <person name="Otte J."/>
            <person name="Skaloud P."/>
            <person name="Haon M."/>
            <person name="Grisel S."/>
            <person name="Petersen M."/>
            <person name="Berrin J.G."/>
            <person name="Delaux P.M."/>
            <person name="Dal Grande F."/>
            <person name="Keller J."/>
        </authorList>
    </citation>
    <scope>NUCLEOTIDE SEQUENCE [LARGE SCALE GENOMIC DNA]</scope>
    <source>
        <strain evidence="8 9">SAG 245.80</strain>
    </source>
</reference>
<evidence type="ECO:0000256" key="1">
    <source>
        <dbReference type="ARBA" id="ARBA00012880"/>
    </source>
</evidence>
<dbReference type="Proteomes" id="UP001445335">
    <property type="component" value="Unassembled WGS sequence"/>
</dbReference>